<dbReference type="AlphaFoldDB" id="A0A7L9J0X3"/>
<organism evidence="1 2">
    <name type="scientific">Janibacter indicus</name>
    <dbReference type="NCBI Taxonomy" id="857417"/>
    <lineage>
        <taxon>Bacteria</taxon>
        <taxon>Bacillati</taxon>
        <taxon>Actinomycetota</taxon>
        <taxon>Actinomycetes</taxon>
        <taxon>Micrococcales</taxon>
        <taxon>Intrasporangiaceae</taxon>
        <taxon>Janibacter</taxon>
    </lineage>
</organism>
<sequence length="45" mass="4917">MSAAPFLPLRTERLTLRAHREADLADVIARDSGASVKARSIPLQD</sequence>
<accession>A0A7L9J0X3</accession>
<gene>
    <name evidence="1" type="ORF">IGS73_17405</name>
</gene>
<protein>
    <submittedName>
        <fullName evidence="1">Uncharacterized protein</fullName>
    </submittedName>
</protein>
<proteinExistence type="predicted"/>
<dbReference type="EMBL" id="CP062789">
    <property type="protein sequence ID" value="QOK22787.1"/>
    <property type="molecule type" value="Genomic_DNA"/>
</dbReference>
<dbReference type="RefSeq" id="WP_192911142.1">
    <property type="nucleotide sequence ID" value="NZ_CP062789.1"/>
</dbReference>
<dbReference type="Proteomes" id="UP000593998">
    <property type="component" value="Chromosome"/>
</dbReference>
<evidence type="ECO:0000313" key="1">
    <source>
        <dbReference type="EMBL" id="QOK22787.1"/>
    </source>
</evidence>
<name>A0A7L9J0X3_9MICO</name>
<reference evidence="1 2" key="1">
    <citation type="submission" date="2020-10" db="EMBL/GenBank/DDBJ databases">
        <title>Janibacter indicus TT2 genome sequence.</title>
        <authorList>
            <person name="Lee K."/>
            <person name="Ganzorig M."/>
        </authorList>
    </citation>
    <scope>NUCLEOTIDE SEQUENCE [LARGE SCALE GENOMIC DNA]</scope>
    <source>
        <strain evidence="1 2">TT2</strain>
    </source>
</reference>
<evidence type="ECO:0000313" key="2">
    <source>
        <dbReference type="Proteomes" id="UP000593998"/>
    </source>
</evidence>